<dbReference type="InterPro" id="IPR013762">
    <property type="entry name" value="Integrase-like_cat_sf"/>
</dbReference>
<dbReference type="EMBL" id="SRLB01000003">
    <property type="protein sequence ID" value="TGE01427.1"/>
    <property type="molecule type" value="Genomic_DNA"/>
</dbReference>
<keyword evidence="3 5" id="KW-0238">DNA-binding</keyword>
<reference evidence="8 9" key="1">
    <citation type="submission" date="2019-04" db="EMBL/GenBank/DDBJ databases">
        <authorList>
            <person name="Feng G."/>
            <person name="Zhu H."/>
        </authorList>
    </citation>
    <scope>NUCLEOTIDE SEQUENCE [LARGE SCALE GENOMIC DNA]</scope>
    <source>
        <strain evidence="8 9">6HR-1</strain>
    </source>
</reference>
<evidence type="ECO:0000256" key="5">
    <source>
        <dbReference type="PROSITE-ProRule" id="PRU01248"/>
    </source>
</evidence>
<dbReference type="Proteomes" id="UP000297535">
    <property type="component" value="Unassembled WGS sequence"/>
</dbReference>
<dbReference type="Pfam" id="PF00589">
    <property type="entry name" value="Phage_integrase"/>
    <property type="match status" value="1"/>
</dbReference>
<dbReference type="PANTHER" id="PTHR30349">
    <property type="entry name" value="PHAGE INTEGRASE-RELATED"/>
    <property type="match status" value="1"/>
</dbReference>
<evidence type="ECO:0000256" key="2">
    <source>
        <dbReference type="ARBA" id="ARBA00022908"/>
    </source>
</evidence>
<dbReference type="GO" id="GO:0015074">
    <property type="term" value="P:DNA integration"/>
    <property type="evidence" value="ECO:0007669"/>
    <property type="project" value="UniProtKB-KW"/>
</dbReference>
<dbReference type="InterPro" id="IPR050090">
    <property type="entry name" value="Tyrosine_recombinase_XerCD"/>
</dbReference>
<feature type="domain" description="Tyr recombinase" evidence="6">
    <location>
        <begin position="362"/>
        <end position="554"/>
    </location>
</feature>
<evidence type="ECO:0000259" key="6">
    <source>
        <dbReference type="PROSITE" id="PS51898"/>
    </source>
</evidence>
<dbReference type="PANTHER" id="PTHR30349:SF41">
    <property type="entry name" value="INTEGRASE_RECOMBINASE PROTEIN MJ0367-RELATED"/>
    <property type="match status" value="1"/>
</dbReference>
<evidence type="ECO:0000259" key="7">
    <source>
        <dbReference type="PROSITE" id="PS51900"/>
    </source>
</evidence>
<dbReference type="InterPro" id="IPR044068">
    <property type="entry name" value="CB"/>
</dbReference>
<dbReference type="InterPro" id="IPR004107">
    <property type="entry name" value="Integrase_SAM-like_N"/>
</dbReference>
<evidence type="ECO:0000313" key="9">
    <source>
        <dbReference type="Proteomes" id="UP000297535"/>
    </source>
</evidence>
<comment type="caution">
    <text evidence="8">The sequence shown here is derived from an EMBL/GenBank/DDBJ whole genome shotgun (WGS) entry which is preliminary data.</text>
</comment>
<dbReference type="GO" id="GO:0006310">
    <property type="term" value="P:DNA recombination"/>
    <property type="evidence" value="ECO:0007669"/>
    <property type="project" value="UniProtKB-KW"/>
</dbReference>
<protein>
    <submittedName>
        <fullName evidence="8">Uncharacterized protein</fullName>
    </submittedName>
</protein>
<dbReference type="Gene3D" id="1.10.443.10">
    <property type="entry name" value="Intergrase catalytic core"/>
    <property type="match status" value="1"/>
</dbReference>
<dbReference type="PROSITE" id="PS51900">
    <property type="entry name" value="CB"/>
    <property type="match status" value="1"/>
</dbReference>
<dbReference type="SUPFAM" id="SSF56349">
    <property type="entry name" value="DNA breaking-rejoining enzymes"/>
    <property type="match status" value="1"/>
</dbReference>
<dbReference type="PROSITE" id="PS51898">
    <property type="entry name" value="TYR_RECOMBINASE"/>
    <property type="match status" value="1"/>
</dbReference>
<accession>A0A4Z0NXU9</accession>
<gene>
    <name evidence="8" type="ORF">EU555_04805</name>
</gene>
<comment type="similarity">
    <text evidence="1">Belongs to the 'phage' integrase family.</text>
</comment>
<dbReference type="InterPro" id="IPR010998">
    <property type="entry name" value="Integrase_recombinase_N"/>
</dbReference>
<dbReference type="AlphaFoldDB" id="A0A4Z0NXU9"/>
<dbReference type="RefSeq" id="WP_135413531.1">
    <property type="nucleotide sequence ID" value="NZ_SRLB01000003.1"/>
</dbReference>
<keyword evidence="4" id="KW-0233">DNA recombination</keyword>
<dbReference type="Gene3D" id="1.10.150.130">
    <property type="match status" value="1"/>
</dbReference>
<evidence type="ECO:0000256" key="1">
    <source>
        <dbReference type="ARBA" id="ARBA00008857"/>
    </source>
</evidence>
<sequence length="562" mass="62379">MARYMAKPVIRGESPHRYEKRVPTDVVEKLKGREVWIELPAPAGGDPKLVHFRLGTLARVSVHTRDPALSHARCATIQAHLDQTYAAARSGPASLTPMRIEYLAGLVYDDIKRRFLENPGTPDGWAAVKAYTRAAVEGRVATAPRLARDFDPVDEVEIARELFGGTMTEAIDALPAGVHTSALDQRFGAYVDWVLGLKGLEIDQDSRAALLSRVGVAILNASWRMKRASQFDWSEDPAEARFPKIDPGDTKKRPTTAPTSVSFNELFDRWVRETDPRPSTRATWRGNIDRLIEFLEHDNIARVTKKDIIAWKDWLVARGLKSKTISASYLSCVKTLYNFAVANSLHTENPAKGVKISGSSRAGDSKLPYEDAEIAKLLDLAMRESVSYRRWVPWLIVLTGARVGEICQLWGSHIRTIDGINVISIEETEDGGTLKPSAERIVPIHPALIEAGFLDFAKGRGNKPLFYDRPSRGGDNRRHKSTHIYGRLGSWIRSNGFTDPRKSPSHATRHWFKSVASRVGIADSVADALQGHKDGKAASVYRHIGVKTLAEAIAKIPVPEQR</sequence>
<organism evidence="8 9">
    <name type="scientific">Methylobacterium nonmethylotrophicum</name>
    <dbReference type="NCBI Taxonomy" id="1141884"/>
    <lineage>
        <taxon>Bacteria</taxon>
        <taxon>Pseudomonadati</taxon>
        <taxon>Pseudomonadota</taxon>
        <taxon>Alphaproteobacteria</taxon>
        <taxon>Hyphomicrobiales</taxon>
        <taxon>Methylobacteriaceae</taxon>
        <taxon>Methylobacterium</taxon>
    </lineage>
</organism>
<proteinExistence type="inferred from homology"/>
<dbReference type="InterPro" id="IPR011010">
    <property type="entry name" value="DNA_brk_join_enz"/>
</dbReference>
<keyword evidence="9" id="KW-1185">Reference proteome</keyword>
<evidence type="ECO:0000313" key="8">
    <source>
        <dbReference type="EMBL" id="TGE01427.1"/>
    </source>
</evidence>
<dbReference type="Pfam" id="PF02899">
    <property type="entry name" value="Phage_int_SAM_1"/>
    <property type="match status" value="1"/>
</dbReference>
<dbReference type="GO" id="GO:0003677">
    <property type="term" value="F:DNA binding"/>
    <property type="evidence" value="ECO:0007669"/>
    <property type="project" value="UniProtKB-UniRule"/>
</dbReference>
<feature type="domain" description="Core-binding (CB)" evidence="7">
    <location>
        <begin position="261"/>
        <end position="341"/>
    </location>
</feature>
<name>A0A4Z0NXU9_9HYPH</name>
<evidence type="ECO:0000256" key="3">
    <source>
        <dbReference type="ARBA" id="ARBA00023125"/>
    </source>
</evidence>
<evidence type="ECO:0000256" key="4">
    <source>
        <dbReference type="ARBA" id="ARBA00023172"/>
    </source>
</evidence>
<dbReference type="InterPro" id="IPR002104">
    <property type="entry name" value="Integrase_catalytic"/>
</dbReference>
<dbReference type="OrthoDB" id="9784724at2"/>
<keyword evidence="2" id="KW-0229">DNA integration</keyword>